<dbReference type="Gene3D" id="3.30.70.270">
    <property type="match status" value="2"/>
</dbReference>
<keyword evidence="2" id="KW-1185">Reference proteome</keyword>
<dbReference type="SUPFAM" id="SSF56672">
    <property type="entry name" value="DNA/RNA polymerases"/>
    <property type="match status" value="1"/>
</dbReference>
<dbReference type="PANTHER" id="PTHR33064">
    <property type="entry name" value="POL PROTEIN"/>
    <property type="match status" value="1"/>
</dbReference>
<organism evidence="1 2">
    <name type="scientific">Cajanus cajan</name>
    <name type="common">Pigeon pea</name>
    <name type="synonym">Cajanus indicus</name>
    <dbReference type="NCBI Taxonomy" id="3821"/>
    <lineage>
        <taxon>Eukaryota</taxon>
        <taxon>Viridiplantae</taxon>
        <taxon>Streptophyta</taxon>
        <taxon>Embryophyta</taxon>
        <taxon>Tracheophyta</taxon>
        <taxon>Spermatophyta</taxon>
        <taxon>Magnoliopsida</taxon>
        <taxon>eudicotyledons</taxon>
        <taxon>Gunneridae</taxon>
        <taxon>Pentapetalae</taxon>
        <taxon>rosids</taxon>
        <taxon>fabids</taxon>
        <taxon>Fabales</taxon>
        <taxon>Fabaceae</taxon>
        <taxon>Papilionoideae</taxon>
        <taxon>50 kb inversion clade</taxon>
        <taxon>NPAAA clade</taxon>
        <taxon>indigoferoid/millettioid clade</taxon>
        <taxon>Phaseoleae</taxon>
        <taxon>Cajanus</taxon>
    </lineage>
</organism>
<dbReference type="AlphaFoldDB" id="A0A151R7W6"/>
<dbReference type="Gramene" id="C.cajan_36275.t">
    <property type="protein sequence ID" value="C.cajan_36275.t.cds1"/>
    <property type="gene ID" value="C.cajan_36275"/>
</dbReference>
<proteinExistence type="predicted"/>
<evidence type="ECO:0000313" key="1">
    <source>
        <dbReference type="EMBL" id="KYP38718.1"/>
    </source>
</evidence>
<gene>
    <name evidence="1" type="ORF">KK1_040018</name>
</gene>
<evidence type="ECO:0000313" key="2">
    <source>
        <dbReference type="Proteomes" id="UP000075243"/>
    </source>
</evidence>
<dbReference type="InterPro" id="IPR043128">
    <property type="entry name" value="Rev_trsase/Diguanyl_cyclase"/>
</dbReference>
<dbReference type="EMBL" id="KQ483972">
    <property type="protein sequence ID" value="KYP38718.1"/>
    <property type="molecule type" value="Genomic_DNA"/>
</dbReference>
<reference evidence="1" key="1">
    <citation type="journal article" date="2012" name="Nat. Biotechnol.">
        <title>Draft genome sequence of pigeonpea (Cajanus cajan), an orphan legume crop of resource-poor farmers.</title>
        <authorList>
            <person name="Varshney R.K."/>
            <person name="Chen W."/>
            <person name="Li Y."/>
            <person name="Bharti A.K."/>
            <person name="Saxena R.K."/>
            <person name="Schlueter J.A."/>
            <person name="Donoghue M.T."/>
            <person name="Azam S."/>
            <person name="Fan G."/>
            <person name="Whaley A.M."/>
            <person name="Farmer A.D."/>
            <person name="Sheridan J."/>
            <person name="Iwata A."/>
            <person name="Tuteja R."/>
            <person name="Penmetsa R.V."/>
            <person name="Wu W."/>
            <person name="Upadhyaya H.D."/>
            <person name="Yang S.P."/>
            <person name="Shah T."/>
            <person name="Saxena K.B."/>
            <person name="Michael T."/>
            <person name="McCombie W.R."/>
            <person name="Yang B."/>
            <person name="Zhang G."/>
            <person name="Yang H."/>
            <person name="Wang J."/>
            <person name="Spillane C."/>
            <person name="Cook D.R."/>
            <person name="May G.D."/>
            <person name="Xu X."/>
            <person name="Jackson S.A."/>
        </authorList>
    </citation>
    <scope>NUCLEOTIDE SEQUENCE [LARGE SCALE GENOMIC DNA]</scope>
</reference>
<dbReference type="InterPro" id="IPR043502">
    <property type="entry name" value="DNA/RNA_pol_sf"/>
</dbReference>
<dbReference type="Proteomes" id="UP000075243">
    <property type="component" value="Unassembled WGS sequence"/>
</dbReference>
<name>A0A151R7W6_CAJCA</name>
<protein>
    <recommendedName>
        <fullName evidence="3">Mitochondrial protein</fullName>
    </recommendedName>
</protein>
<dbReference type="PANTHER" id="PTHR33064:SF37">
    <property type="entry name" value="RIBONUCLEASE H"/>
    <property type="match status" value="1"/>
</dbReference>
<sequence length="99" mass="11533">MAHLREILHMLLKHQFFANLKRYSFGKTKVGYLGHISKKGVSMDPQKIEAILQWPIPKSIKALRGFLGLPSYYRRFICNYGKVARPLTILLKKGNFIWT</sequence>
<accession>A0A151R7W6</accession>
<dbReference type="InterPro" id="IPR051320">
    <property type="entry name" value="Viral_Replic_Matur_Polypro"/>
</dbReference>
<evidence type="ECO:0008006" key="3">
    <source>
        <dbReference type="Google" id="ProtNLM"/>
    </source>
</evidence>